<keyword evidence="3" id="KW-1185">Reference proteome</keyword>
<accession>A0A8X6MXN3</accession>
<comment type="caution">
    <text evidence="2">The sequence shown here is derived from an EMBL/GenBank/DDBJ whole genome shotgun (WGS) entry which is preliminary data.</text>
</comment>
<dbReference type="EMBL" id="BMAW01098118">
    <property type="protein sequence ID" value="GFS83131.1"/>
    <property type="molecule type" value="Genomic_DNA"/>
</dbReference>
<organism evidence="2 3">
    <name type="scientific">Nephila pilipes</name>
    <name type="common">Giant wood spider</name>
    <name type="synonym">Nephila maculata</name>
    <dbReference type="NCBI Taxonomy" id="299642"/>
    <lineage>
        <taxon>Eukaryota</taxon>
        <taxon>Metazoa</taxon>
        <taxon>Ecdysozoa</taxon>
        <taxon>Arthropoda</taxon>
        <taxon>Chelicerata</taxon>
        <taxon>Arachnida</taxon>
        <taxon>Araneae</taxon>
        <taxon>Araneomorphae</taxon>
        <taxon>Entelegynae</taxon>
        <taxon>Araneoidea</taxon>
        <taxon>Nephilidae</taxon>
        <taxon>Nephila</taxon>
    </lineage>
</organism>
<keyword evidence="1" id="KW-0732">Signal</keyword>
<evidence type="ECO:0000256" key="1">
    <source>
        <dbReference type="SAM" id="SignalP"/>
    </source>
</evidence>
<evidence type="ECO:0000313" key="3">
    <source>
        <dbReference type="Proteomes" id="UP000887013"/>
    </source>
</evidence>
<sequence>MLEMAAFQVFVHSFILAVLESLAFADFESCHMSSAVWNLSFVQDVFLYTYEFDKVISILSSFGQVLQRSVLETKSSLYRMSRLNMPGLGH</sequence>
<reference evidence="2" key="1">
    <citation type="submission" date="2020-08" db="EMBL/GenBank/DDBJ databases">
        <title>Multicomponent nature underlies the extraordinary mechanical properties of spider dragline silk.</title>
        <authorList>
            <person name="Kono N."/>
            <person name="Nakamura H."/>
            <person name="Mori M."/>
            <person name="Yoshida Y."/>
            <person name="Ohtoshi R."/>
            <person name="Malay A.D."/>
            <person name="Moran D.A.P."/>
            <person name="Tomita M."/>
            <person name="Numata K."/>
            <person name="Arakawa K."/>
        </authorList>
    </citation>
    <scope>NUCLEOTIDE SEQUENCE</scope>
</reference>
<gene>
    <name evidence="2" type="ORF">NPIL_638511</name>
</gene>
<dbReference type="Proteomes" id="UP000887013">
    <property type="component" value="Unassembled WGS sequence"/>
</dbReference>
<protein>
    <recommendedName>
        <fullName evidence="4">Secreted protein</fullName>
    </recommendedName>
</protein>
<dbReference type="AlphaFoldDB" id="A0A8X6MXN3"/>
<feature type="signal peptide" evidence="1">
    <location>
        <begin position="1"/>
        <end position="25"/>
    </location>
</feature>
<evidence type="ECO:0008006" key="4">
    <source>
        <dbReference type="Google" id="ProtNLM"/>
    </source>
</evidence>
<name>A0A8X6MXN3_NEPPI</name>
<proteinExistence type="predicted"/>
<feature type="chain" id="PRO_5036458751" description="Secreted protein" evidence="1">
    <location>
        <begin position="26"/>
        <end position="90"/>
    </location>
</feature>
<evidence type="ECO:0000313" key="2">
    <source>
        <dbReference type="EMBL" id="GFS83131.1"/>
    </source>
</evidence>